<dbReference type="PANTHER" id="PTHR43780">
    <property type="entry name" value="1-AMINOCYCLOPROPANE-1-CARBOXYLATE DEAMINASE-RELATED"/>
    <property type="match status" value="1"/>
</dbReference>
<evidence type="ECO:0000313" key="6">
    <source>
        <dbReference type="EMBL" id="TCJ87148.1"/>
    </source>
</evidence>
<organism evidence="6 7">
    <name type="scientific">Cocleimonas flava</name>
    <dbReference type="NCBI Taxonomy" id="634765"/>
    <lineage>
        <taxon>Bacteria</taxon>
        <taxon>Pseudomonadati</taxon>
        <taxon>Pseudomonadota</taxon>
        <taxon>Gammaproteobacteria</taxon>
        <taxon>Thiotrichales</taxon>
        <taxon>Thiotrichaceae</taxon>
        <taxon>Cocleimonas</taxon>
    </lineage>
</organism>
<protein>
    <submittedName>
        <fullName evidence="6">1-aminocyclopropane-1-carboxylate deaminase/D-cysteine desulfhydrase-like pyridoxal-dependent ACC family enzyme</fullName>
    </submittedName>
</protein>
<comment type="caution">
    <text evidence="6">The sequence shown here is derived from an EMBL/GenBank/DDBJ whole genome shotgun (WGS) entry which is preliminary data.</text>
</comment>
<dbReference type="EMBL" id="SMFQ01000003">
    <property type="protein sequence ID" value="TCJ87148.1"/>
    <property type="molecule type" value="Genomic_DNA"/>
</dbReference>
<dbReference type="Gene3D" id="3.40.50.1100">
    <property type="match status" value="2"/>
</dbReference>
<dbReference type="InterPro" id="IPR027278">
    <property type="entry name" value="ACCD_DCysDesulf"/>
</dbReference>
<dbReference type="InterPro" id="IPR036052">
    <property type="entry name" value="TrpB-like_PALP_sf"/>
</dbReference>
<dbReference type="PIRSF" id="PIRSF006278">
    <property type="entry name" value="ACCD_DCysDesulf"/>
    <property type="match status" value="1"/>
</dbReference>
<evidence type="ECO:0000256" key="2">
    <source>
        <dbReference type="ARBA" id="ARBA00008639"/>
    </source>
</evidence>
<evidence type="ECO:0000256" key="1">
    <source>
        <dbReference type="ARBA" id="ARBA00001933"/>
    </source>
</evidence>
<proteinExistence type="inferred from homology"/>
<gene>
    <name evidence="6" type="ORF">EV695_1651</name>
</gene>
<dbReference type="Proteomes" id="UP000294887">
    <property type="component" value="Unassembled WGS sequence"/>
</dbReference>
<name>A0A4R1F5S0_9GAMM</name>
<evidence type="ECO:0000313" key="7">
    <source>
        <dbReference type="Proteomes" id="UP000294887"/>
    </source>
</evidence>
<dbReference type="AlphaFoldDB" id="A0A4R1F5S0"/>
<reference evidence="6 7" key="1">
    <citation type="submission" date="2019-03" db="EMBL/GenBank/DDBJ databases">
        <title>Genomic Encyclopedia of Type Strains, Phase IV (KMG-IV): sequencing the most valuable type-strain genomes for metagenomic binning, comparative biology and taxonomic classification.</title>
        <authorList>
            <person name="Goeker M."/>
        </authorList>
    </citation>
    <scope>NUCLEOTIDE SEQUENCE [LARGE SCALE GENOMIC DNA]</scope>
    <source>
        <strain evidence="6 7">DSM 24830</strain>
    </source>
</reference>
<sequence length="324" mass="35938">MTSLDMYKRPLRVERVALDVAKNAGVELFMARADEIHPLASGNKFYKLKPHFDYARKNGIEQLLSFGGAFSNHIHALALMANEYDFQSMGIIRGEAEYAKNPTLTAARNAGMTLEFVTRKNYKLRDDENYLTALGKRFPQALIIPEGGSSPLAVAGCTELSKDINAQHKSDILTIASGTGASFAGLVCGLEETQQAIGYAVLKDQSLEERIASFIAAENAEATHFNRYSIVQADYGGYAKFDDTHLVFILDWLEQTGILLDPIYTSKMCRRLVEQIVACEFARGTSITMVHSGGLQGWFGMQDNVMKLAGESSWHRIQSYLQDK</sequence>
<dbReference type="PANTHER" id="PTHR43780:SF2">
    <property type="entry name" value="1-AMINOCYCLOPROPANE-1-CARBOXYLATE DEAMINASE-RELATED"/>
    <property type="match status" value="1"/>
</dbReference>
<dbReference type="RefSeq" id="WP_131905451.1">
    <property type="nucleotide sequence ID" value="NZ_BAAAFU010000004.1"/>
</dbReference>
<dbReference type="OrthoDB" id="9801249at2"/>
<feature type="modified residue" description="N6-(pyridoxal phosphate)lysine" evidence="5">
    <location>
        <position position="44"/>
    </location>
</feature>
<keyword evidence="3 5" id="KW-0663">Pyridoxal phosphate</keyword>
<dbReference type="GO" id="GO:0019148">
    <property type="term" value="F:D-cysteine desulfhydrase activity"/>
    <property type="evidence" value="ECO:0007669"/>
    <property type="project" value="TreeGrafter"/>
</dbReference>
<comment type="cofactor">
    <cofactor evidence="1">
        <name>pyridoxal 5'-phosphate</name>
        <dbReference type="ChEBI" id="CHEBI:597326"/>
    </cofactor>
</comment>
<evidence type="ECO:0000256" key="3">
    <source>
        <dbReference type="ARBA" id="ARBA00022898"/>
    </source>
</evidence>
<evidence type="ECO:0000256" key="4">
    <source>
        <dbReference type="PIRSR" id="PIRSR006278-1"/>
    </source>
</evidence>
<evidence type="ECO:0000256" key="5">
    <source>
        <dbReference type="PIRSR" id="PIRSR006278-2"/>
    </source>
</evidence>
<comment type="similarity">
    <text evidence="2">Belongs to the ACC deaminase/D-cysteine desulfhydrase family.</text>
</comment>
<dbReference type="SUPFAM" id="SSF53686">
    <property type="entry name" value="Tryptophan synthase beta subunit-like PLP-dependent enzymes"/>
    <property type="match status" value="1"/>
</dbReference>
<accession>A0A4R1F5S0</accession>
<feature type="active site" description="Nucleophile" evidence="4">
    <location>
        <position position="71"/>
    </location>
</feature>
<keyword evidence="7" id="KW-1185">Reference proteome</keyword>